<proteinExistence type="inferred from homology"/>
<evidence type="ECO:0000313" key="4">
    <source>
        <dbReference type="Proteomes" id="UP000539075"/>
    </source>
</evidence>
<dbReference type="AlphaFoldDB" id="A0A7W8C3T2"/>
<comment type="similarity">
    <text evidence="1">Belongs to the RelE toxin family.</text>
</comment>
<sequence length="91" mass="10461">MNLIWSPQSLEDRKQIYAFIFEHDNQAADALDDLFDNQANRLLTFSEMGKPGRIKGTRELVVHKHYLLVYTCSPGAIRVVTVLHTSRQYPA</sequence>
<name>A0A7W8C3T2_9BACT</name>
<keyword evidence="2" id="KW-1277">Toxin-antitoxin system</keyword>
<evidence type="ECO:0000313" key="3">
    <source>
        <dbReference type="EMBL" id="MBB5144796.1"/>
    </source>
</evidence>
<dbReference type="Proteomes" id="UP000539075">
    <property type="component" value="Unassembled WGS sequence"/>
</dbReference>
<evidence type="ECO:0000256" key="1">
    <source>
        <dbReference type="ARBA" id="ARBA00006226"/>
    </source>
</evidence>
<gene>
    <name evidence="3" type="ORF">HNQ38_002916</name>
</gene>
<reference evidence="3 4" key="1">
    <citation type="submission" date="2020-08" db="EMBL/GenBank/DDBJ databases">
        <title>Genomic Encyclopedia of Type Strains, Phase IV (KMG-IV): sequencing the most valuable type-strain genomes for metagenomic binning, comparative biology and taxonomic classification.</title>
        <authorList>
            <person name="Goeker M."/>
        </authorList>
    </citation>
    <scope>NUCLEOTIDE SEQUENCE [LARGE SCALE GENOMIC DNA]</scope>
    <source>
        <strain evidence="3 4">DSM 11275</strain>
    </source>
</reference>
<evidence type="ECO:0000256" key="2">
    <source>
        <dbReference type="ARBA" id="ARBA00022649"/>
    </source>
</evidence>
<dbReference type="InterPro" id="IPR051803">
    <property type="entry name" value="TA_system_RelE-like_toxin"/>
</dbReference>
<protein>
    <submittedName>
        <fullName evidence="3">Addiction module RelE/StbE family toxin</fullName>
    </submittedName>
</protein>
<dbReference type="PANTHER" id="PTHR33755:SF6">
    <property type="entry name" value="PLASMID STABILIZATION SYSTEM PROTEIN"/>
    <property type="match status" value="1"/>
</dbReference>
<accession>A0A7W8C3T2</accession>
<keyword evidence="4" id="KW-1185">Reference proteome</keyword>
<dbReference type="Pfam" id="PF05016">
    <property type="entry name" value="ParE_toxin"/>
    <property type="match status" value="1"/>
</dbReference>
<dbReference type="Gene3D" id="3.30.2310.20">
    <property type="entry name" value="RelE-like"/>
    <property type="match status" value="1"/>
</dbReference>
<dbReference type="EMBL" id="JACHGO010000012">
    <property type="protein sequence ID" value="MBB5144796.1"/>
    <property type="molecule type" value="Genomic_DNA"/>
</dbReference>
<dbReference type="NCBIfam" id="TIGR02385">
    <property type="entry name" value="RelE_StbE"/>
    <property type="match status" value="1"/>
</dbReference>
<organism evidence="3 4">
    <name type="scientific">Desulfovibrio intestinalis</name>
    <dbReference type="NCBI Taxonomy" id="58621"/>
    <lineage>
        <taxon>Bacteria</taxon>
        <taxon>Pseudomonadati</taxon>
        <taxon>Thermodesulfobacteriota</taxon>
        <taxon>Desulfovibrionia</taxon>
        <taxon>Desulfovibrionales</taxon>
        <taxon>Desulfovibrionaceae</taxon>
        <taxon>Desulfovibrio</taxon>
    </lineage>
</organism>
<dbReference type="PANTHER" id="PTHR33755">
    <property type="entry name" value="TOXIN PARE1-RELATED"/>
    <property type="match status" value="1"/>
</dbReference>
<dbReference type="InterPro" id="IPR007712">
    <property type="entry name" value="RelE/ParE_toxin"/>
</dbReference>
<dbReference type="RefSeq" id="WP_183722510.1">
    <property type="nucleotide sequence ID" value="NZ_JACHGO010000012.1"/>
</dbReference>
<dbReference type="InterPro" id="IPR035093">
    <property type="entry name" value="RelE/ParE_toxin_dom_sf"/>
</dbReference>
<comment type="caution">
    <text evidence="3">The sequence shown here is derived from an EMBL/GenBank/DDBJ whole genome shotgun (WGS) entry which is preliminary data.</text>
</comment>